<dbReference type="AlphaFoldDB" id="A0A6J7KAW7"/>
<dbReference type="SUPFAM" id="SSF53448">
    <property type="entry name" value="Nucleotide-diphospho-sugar transferases"/>
    <property type="match status" value="1"/>
</dbReference>
<accession>A0A6J7KAW7</accession>
<reference evidence="3" key="1">
    <citation type="submission" date="2020-05" db="EMBL/GenBank/DDBJ databases">
        <authorList>
            <person name="Chiriac C."/>
            <person name="Salcher M."/>
            <person name="Ghai R."/>
            <person name="Kavagutti S V."/>
        </authorList>
    </citation>
    <scope>NUCLEOTIDE SEQUENCE</scope>
</reference>
<gene>
    <name evidence="2" type="ORF">UFOPK3573_00209</name>
    <name evidence="3" type="ORF">UFOPK3879_00043</name>
</gene>
<dbReference type="Pfam" id="PF12804">
    <property type="entry name" value="NTP_transf_3"/>
    <property type="match status" value="1"/>
</dbReference>
<evidence type="ECO:0000313" key="3">
    <source>
        <dbReference type="EMBL" id="CAB4952627.1"/>
    </source>
</evidence>
<evidence type="ECO:0000313" key="2">
    <source>
        <dbReference type="EMBL" id="CAB4892652.1"/>
    </source>
</evidence>
<proteinExistence type="predicted"/>
<sequence>MVLVVANNLQAAFGTEVRLIGADAQTVLETRLEFYSGPREGDGPLAAIIDAMENTISDYFVFSPNDTPFFTSSGFLALQDRMEATPADVVVAVDDSDEAHAHWLLSIWKKSTCLPVLLSEYERGVRSVHGAVEGLHIERVAFDAASVRNINALTDLPDQGTI</sequence>
<name>A0A6J7KAW7_9ZZZZ</name>
<dbReference type="GO" id="GO:0016779">
    <property type="term" value="F:nucleotidyltransferase activity"/>
    <property type="evidence" value="ECO:0007669"/>
    <property type="project" value="UniProtKB-ARBA"/>
</dbReference>
<feature type="domain" description="MobA-like NTP transferase" evidence="1">
    <location>
        <begin position="4"/>
        <end position="128"/>
    </location>
</feature>
<dbReference type="EMBL" id="CAFBMJ010000007">
    <property type="protein sequence ID" value="CAB4892652.1"/>
    <property type="molecule type" value="Genomic_DNA"/>
</dbReference>
<organism evidence="3">
    <name type="scientific">freshwater metagenome</name>
    <dbReference type="NCBI Taxonomy" id="449393"/>
    <lineage>
        <taxon>unclassified sequences</taxon>
        <taxon>metagenomes</taxon>
        <taxon>ecological metagenomes</taxon>
    </lineage>
</organism>
<dbReference type="Gene3D" id="3.90.550.10">
    <property type="entry name" value="Spore Coat Polysaccharide Biosynthesis Protein SpsA, Chain A"/>
    <property type="match status" value="1"/>
</dbReference>
<evidence type="ECO:0000259" key="1">
    <source>
        <dbReference type="Pfam" id="PF12804"/>
    </source>
</evidence>
<protein>
    <submittedName>
        <fullName evidence="3">Unannotated protein</fullName>
    </submittedName>
</protein>
<dbReference type="EMBL" id="CAFBNR010000001">
    <property type="protein sequence ID" value="CAB4952627.1"/>
    <property type="molecule type" value="Genomic_DNA"/>
</dbReference>
<dbReference type="InterPro" id="IPR029044">
    <property type="entry name" value="Nucleotide-diphossugar_trans"/>
</dbReference>
<dbReference type="InterPro" id="IPR025877">
    <property type="entry name" value="MobA-like_NTP_Trfase"/>
</dbReference>